<dbReference type="Proteomes" id="UP000307378">
    <property type="component" value="Unassembled WGS sequence"/>
</dbReference>
<reference evidence="1 2" key="1">
    <citation type="submission" date="2019-04" db="EMBL/GenBank/DDBJ databases">
        <title>genome sequence of strain W3.</title>
        <authorList>
            <person name="Gao J."/>
            <person name="Sun J."/>
        </authorList>
    </citation>
    <scope>NUCLEOTIDE SEQUENCE [LARGE SCALE GENOMIC DNA]</scope>
    <source>
        <strain evidence="1 2">W3</strain>
    </source>
</reference>
<dbReference type="RefSeq" id="WP_136542704.1">
    <property type="nucleotide sequence ID" value="NZ_STGU01000012.1"/>
</dbReference>
<gene>
    <name evidence="1" type="ORF">FAA86_19160</name>
</gene>
<sequence>MDKTIYKIVPRELWQEARKADLFKGAPIDLKDGYIHFSTAAQAIETARLHFAGEADLLLVAVDATVFGETLKWEPSRGGDLFPHLYADLPLDAVLWEKPLPLGPDGLHVFPPMTQEKP</sequence>
<organism evidence="1 2">
    <name type="scientific">Rhizobium rosettiformans W3</name>
    <dbReference type="NCBI Taxonomy" id="538378"/>
    <lineage>
        <taxon>Bacteria</taxon>
        <taxon>Pseudomonadati</taxon>
        <taxon>Pseudomonadota</taxon>
        <taxon>Alphaproteobacteria</taxon>
        <taxon>Hyphomicrobiales</taxon>
        <taxon>Rhizobiaceae</taxon>
        <taxon>Rhizobium/Agrobacterium group</taxon>
        <taxon>Rhizobium</taxon>
    </lineage>
</organism>
<proteinExistence type="predicted"/>
<dbReference type="AlphaFoldDB" id="A0A4S8PXP8"/>
<dbReference type="PANTHER" id="PTHR34129:SF1">
    <property type="entry name" value="DUF952 DOMAIN-CONTAINING PROTEIN"/>
    <property type="match status" value="1"/>
</dbReference>
<dbReference type="PANTHER" id="PTHR34129">
    <property type="entry name" value="BLR1139 PROTEIN"/>
    <property type="match status" value="1"/>
</dbReference>
<dbReference type="Pfam" id="PF06108">
    <property type="entry name" value="DUF952"/>
    <property type="match status" value="1"/>
</dbReference>
<name>A0A4S8PXP8_9HYPH</name>
<protein>
    <submittedName>
        <fullName evidence="1">DUF952 domain-containing protein</fullName>
    </submittedName>
</protein>
<evidence type="ECO:0000313" key="2">
    <source>
        <dbReference type="Proteomes" id="UP000307378"/>
    </source>
</evidence>
<accession>A0A4S8PXP8</accession>
<dbReference type="Gene3D" id="3.20.170.20">
    <property type="entry name" value="Protein of unknown function DUF952"/>
    <property type="match status" value="1"/>
</dbReference>
<dbReference type="InterPro" id="IPR009297">
    <property type="entry name" value="DUF952"/>
</dbReference>
<dbReference type="SUPFAM" id="SSF56399">
    <property type="entry name" value="ADP-ribosylation"/>
    <property type="match status" value="1"/>
</dbReference>
<comment type="caution">
    <text evidence="1">The sequence shown here is derived from an EMBL/GenBank/DDBJ whole genome shotgun (WGS) entry which is preliminary data.</text>
</comment>
<evidence type="ECO:0000313" key="1">
    <source>
        <dbReference type="EMBL" id="THV33009.1"/>
    </source>
</evidence>
<dbReference type="EMBL" id="STGU01000012">
    <property type="protein sequence ID" value="THV33009.1"/>
    <property type="molecule type" value="Genomic_DNA"/>
</dbReference>